<keyword evidence="1 2" id="KW-0479">Metal-binding</keyword>
<keyword evidence="5" id="KW-1185">Reference proteome</keyword>
<dbReference type="PRINTS" id="PR00480">
    <property type="entry name" value="ASTACIN"/>
</dbReference>
<comment type="caution">
    <text evidence="4">The sequence shown here is derived from an EMBL/GenBank/DDBJ whole genome shotgun (WGS) entry which is preliminary data.</text>
</comment>
<evidence type="ECO:0000256" key="2">
    <source>
        <dbReference type="RuleBase" id="RU361183"/>
    </source>
</evidence>
<feature type="active site" evidence="1">
    <location>
        <position position="71"/>
    </location>
</feature>
<keyword evidence="1 2" id="KW-0645">Protease</keyword>
<dbReference type="PROSITE" id="PS51864">
    <property type="entry name" value="ASTACIN"/>
    <property type="match status" value="1"/>
</dbReference>
<dbReference type="InterPro" id="IPR024079">
    <property type="entry name" value="MetalloPept_cat_dom_sf"/>
</dbReference>
<evidence type="ECO:0000256" key="1">
    <source>
        <dbReference type="PROSITE-ProRule" id="PRU01211"/>
    </source>
</evidence>
<dbReference type="OrthoDB" id="291007at2759"/>
<dbReference type="EMBL" id="SEYY01011569">
    <property type="protein sequence ID" value="KAB7501141.1"/>
    <property type="molecule type" value="Genomic_DNA"/>
</dbReference>
<keyword evidence="1 2" id="KW-0862">Zinc</keyword>
<protein>
    <recommendedName>
        <fullName evidence="2">Metalloendopeptidase</fullName>
        <ecNumber evidence="2">3.4.24.-</ecNumber>
    </recommendedName>
</protein>
<proteinExistence type="predicted"/>
<dbReference type="GO" id="GO:0006508">
    <property type="term" value="P:proteolysis"/>
    <property type="evidence" value="ECO:0007669"/>
    <property type="project" value="UniProtKB-KW"/>
</dbReference>
<keyword evidence="1 2" id="KW-0482">Metalloprotease</keyword>
<feature type="binding site" evidence="1">
    <location>
        <position position="74"/>
    </location>
    <ligand>
        <name>Zn(2+)</name>
        <dbReference type="ChEBI" id="CHEBI:29105"/>
        <note>catalytic</note>
    </ligand>
</feature>
<comment type="caution">
    <text evidence="1">Lacks conserved residue(s) required for the propagation of feature annotation.</text>
</comment>
<dbReference type="Proteomes" id="UP000326759">
    <property type="component" value="Unassembled WGS sequence"/>
</dbReference>
<dbReference type="InterPro" id="IPR006026">
    <property type="entry name" value="Peptidase_Metallo"/>
</dbReference>
<evidence type="ECO:0000313" key="5">
    <source>
        <dbReference type="Proteomes" id="UP000326759"/>
    </source>
</evidence>
<feature type="binding site" evidence="1">
    <location>
        <position position="70"/>
    </location>
    <ligand>
        <name>Zn(2+)</name>
        <dbReference type="ChEBI" id="CHEBI:29105"/>
        <note>catalytic</note>
    </ligand>
</feature>
<reference evidence="4 5" key="1">
    <citation type="journal article" date="2019" name="PLoS Biol.">
        <title>Sex chromosomes control vertical transmission of feminizing Wolbachia symbionts in an isopod.</title>
        <authorList>
            <person name="Becking T."/>
            <person name="Chebbi M.A."/>
            <person name="Giraud I."/>
            <person name="Moumen B."/>
            <person name="Laverre T."/>
            <person name="Caubet Y."/>
            <person name="Peccoud J."/>
            <person name="Gilbert C."/>
            <person name="Cordaux R."/>
        </authorList>
    </citation>
    <scope>NUCLEOTIDE SEQUENCE [LARGE SCALE GENOMIC DNA]</scope>
    <source>
        <strain evidence="4">ANa2</strain>
        <tissue evidence="4">Whole body excluding digestive tract and cuticle</tissue>
    </source>
</reference>
<comment type="cofactor">
    <cofactor evidence="1 2">
        <name>Zn(2+)</name>
        <dbReference type="ChEBI" id="CHEBI:29105"/>
    </cofactor>
    <text evidence="1 2">Binds 1 zinc ion per subunit.</text>
</comment>
<dbReference type="AlphaFoldDB" id="A0A5N5T3N3"/>
<dbReference type="PANTHER" id="PTHR10127:SF850">
    <property type="entry name" value="METALLOENDOPEPTIDASE"/>
    <property type="match status" value="1"/>
</dbReference>
<dbReference type="Pfam" id="PF01400">
    <property type="entry name" value="Astacin"/>
    <property type="match status" value="1"/>
</dbReference>
<keyword evidence="1 2" id="KW-0378">Hydrolase</keyword>
<gene>
    <name evidence="4" type="primary">nas-7_1</name>
    <name evidence="4" type="ORF">Anas_02121</name>
</gene>
<dbReference type="GO" id="GO:0004222">
    <property type="term" value="F:metalloendopeptidase activity"/>
    <property type="evidence" value="ECO:0007669"/>
    <property type="project" value="UniProtKB-UniRule"/>
</dbReference>
<dbReference type="GO" id="GO:0008270">
    <property type="term" value="F:zinc ion binding"/>
    <property type="evidence" value="ECO:0007669"/>
    <property type="project" value="UniProtKB-UniRule"/>
</dbReference>
<organism evidence="4 5">
    <name type="scientific">Armadillidium nasatum</name>
    <dbReference type="NCBI Taxonomy" id="96803"/>
    <lineage>
        <taxon>Eukaryota</taxon>
        <taxon>Metazoa</taxon>
        <taxon>Ecdysozoa</taxon>
        <taxon>Arthropoda</taxon>
        <taxon>Crustacea</taxon>
        <taxon>Multicrustacea</taxon>
        <taxon>Malacostraca</taxon>
        <taxon>Eumalacostraca</taxon>
        <taxon>Peracarida</taxon>
        <taxon>Isopoda</taxon>
        <taxon>Oniscidea</taxon>
        <taxon>Crinocheta</taxon>
        <taxon>Armadillidiidae</taxon>
        <taxon>Armadillidium</taxon>
    </lineage>
</organism>
<feature type="domain" description="Peptidase M12A" evidence="3">
    <location>
        <begin position="1"/>
        <end position="172"/>
    </location>
</feature>
<dbReference type="PANTHER" id="PTHR10127">
    <property type="entry name" value="DISCOIDIN, CUB, EGF, LAMININ , AND ZINC METALLOPROTEASE DOMAIN CONTAINING"/>
    <property type="match status" value="1"/>
</dbReference>
<evidence type="ECO:0000259" key="3">
    <source>
        <dbReference type="PROSITE" id="PS51864"/>
    </source>
</evidence>
<name>A0A5N5T3N3_9CRUS</name>
<dbReference type="Gene3D" id="3.40.390.10">
    <property type="entry name" value="Collagenase (Catalytic Domain)"/>
    <property type="match status" value="1"/>
</dbReference>
<feature type="binding site" evidence="1">
    <location>
        <position position="80"/>
    </location>
    <ligand>
        <name>Zn(2+)</name>
        <dbReference type="ChEBI" id="CHEBI:29105"/>
        <note>catalytic</note>
    </ligand>
</feature>
<dbReference type="InterPro" id="IPR001506">
    <property type="entry name" value="Peptidase_M12A"/>
</dbReference>
<sequence length="172" mass="20276">MKLYNQFYTVVTFKKTGLIIIILGQEKCLHYSYKFLCRSNLCGSFVGRVGGVQTLDLYGKCNRHIRTILHELLHVLGFEHEHTRRDRDNYITIYFANVMEGKKANFKKKKSNFITYGVSYDYESIMHYDKFTFSKNGYITIITKDSKYQDKIGNSQILSEKDILKLKLMYKC</sequence>
<dbReference type="SMART" id="SM00235">
    <property type="entry name" value="ZnMc"/>
    <property type="match status" value="1"/>
</dbReference>
<dbReference type="EC" id="3.4.24.-" evidence="2"/>
<dbReference type="SUPFAM" id="SSF55486">
    <property type="entry name" value="Metalloproteases ('zincins'), catalytic domain"/>
    <property type="match status" value="1"/>
</dbReference>
<evidence type="ECO:0000313" key="4">
    <source>
        <dbReference type="EMBL" id="KAB7501141.1"/>
    </source>
</evidence>
<accession>A0A5N5T3N3</accession>